<feature type="region of interest" description="Disordered" evidence="1">
    <location>
        <begin position="34"/>
        <end position="54"/>
    </location>
</feature>
<reference evidence="2 3" key="1">
    <citation type="submission" date="2019-09" db="EMBL/GenBank/DDBJ databases">
        <authorList>
            <person name="Leyn A S."/>
        </authorList>
    </citation>
    <scope>NUCLEOTIDE SEQUENCE [LARGE SCALE GENOMIC DNA]</scope>
    <source>
        <strain evidence="2">AA231_1</strain>
    </source>
</reference>
<dbReference type="EMBL" id="CABVGP010000002">
    <property type="protein sequence ID" value="VVJ21890.1"/>
    <property type="molecule type" value="Genomic_DNA"/>
</dbReference>
<evidence type="ECO:0000256" key="1">
    <source>
        <dbReference type="SAM" id="MobiDB-lite"/>
    </source>
</evidence>
<proteinExistence type="predicted"/>
<organism evidence="2 3">
    <name type="scientific">Amycolatopsis camponoti</name>
    <dbReference type="NCBI Taxonomy" id="2606593"/>
    <lineage>
        <taxon>Bacteria</taxon>
        <taxon>Bacillati</taxon>
        <taxon>Actinomycetota</taxon>
        <taxon>Actinomycetes</taxon>
        <taxon>Pseudonocardiales</taxon>
        <taxon>Pseudonocardiaceae</taxon>
        <taxon>Amycolatopsis</taxon>
    </lineage>
</organism>
<evidence type="ECO:0000313" key="3">
    <source>
        <dbReference type="Proteomes" id="UP000399805"/>
    </source>
</evidence>
<dbReference type="Proteomes" id="UP000399805">
    <property type="component" value="Unassembled WGS sequence"/>
</dbReference>
<keyword evidence="3" id="KW-1185">Reference proteome</keyword>
<accession>A0A6I8LZ95</accession>
<evidence type="ECO:0000313" key="2">
    <source>
        <dbReference type="EMBL" id="VVJ21890.1"/>
    </source>
</evidence>
<name>A0A6I8LZ95_9PSEU</name>
<gene>
    <name evidence="2" type="ORF">AA23TX_06904</name>
</gene>
<protein>
    <submittedName>
        <fullName evidence="2">Uncharacterized protein</fullName>
    </submittedName>
</protein>
<sequence>MTDWPSCPPPTIYRPAVGTKINTLPAELELLHGGLRRQRVPSARAEEQEDERRG</sequence>
<dbReference type="AlphaFoldDB" id="A0A6I8LZ95"/>
<feature type="compositionally biased region" description="Basic and acidic residues" evidence="1">
    <location>
        <begin position="44"/>
        <end position="54"/>
    </location>
</feature>